<reference evidence="1" key="1">
    <citation type="submission" date="2024-07" db="EMBL/GenBank/DDBJ databases">
        <authorList>
            <person name="Yu S.T."/>
        </authorList>
    </citation>
    <scope>NUCLEOTIDE SEQUENCE</scope>
    <source>
        <strain evidence="1">R39</strain>
    </source>
</reference>
<name>A0AB39QP21_9ACTN</name>
<dbReference type="EMBL" id="CP163441">
    <property type="protein sequence ID" value="XDQ45223.1"/>
    <property type="molecule type" value="Genomic_DNA"/>
</dbReference>
<organism evidence="1">
    <name type="scientific">Streptomyces sp. R39</name>
    <dbReference type="NCBI Taxonomy" id="3238631"/>
    <lineage>
        <taxon>Bacteria</taxon>
        <taxon>Bacillati</taxon>
        <taxon>Actinomycetota</taxon>
        <taxon>Actinomycetes</taxon>
        <taxon>Kitasatosporales</taxon>
        <taxon>Streptomycetaceae</taxon>
        <taxon>Streptomyces</taxon>
    </lineage>
</organism>
<gene>
    <name evidence="1" type="ORF">AB5J52_24860</name>
</gene>
<dbReference type="RefSeq" id="WP_369223940.1">
    <property type="nucleotide sequence ID" value="NZ_CP163441.1"/>
</dbReference>
<evidence type="ECO:0000313" key="1">
    <source>
        <dbReference type="EMBL" id="XDQ45223.1"/>
    </source>
</evidence>
<protein>
    <submittedName>
        <fullName evidence="1">Uncharacterized protein</fullName>
    </submittedName>
</protein>
<accession>A0AB39QP21</accession>
<sequence>MTVSVTGPVTVAMAFVRMARAESTQCRGRLGEEPALAYFRCMASAYGSVRRWNPAAGLVLVTTEPLPEPYAGQLARIGVEIVLAPFAHRPPEGLGRGWASSLYHLDAMEALRERGGTQVFVEPDLLCVRPLDDMLRAVGDRVGAQFEPELMRPQAREWDWYWDLCDEIHVELGEGGGRHQPYSGSFYVIPERHAGVLLERVERAWRLSLERHRHGRPGLSTDEQFMNYALRGVPVAELSGHTRVIPTTPWRRYLTDRATILGLTWWNLTHEKDLGFQRMYPAAVDPGSWFWTAPQDEFRERAGAVMSALGPVTPQRAVLNAACGFVERHTSDRVRHRLKPLYARSVQLYSSLRYPRPAAQ</sequence>
<dbReference type="AlphaFoldDB" id="A0AB39QP21"/>
<proteinExistence type="predicted"/>